<proteinExistence type="predicted"/>
<dbReference type="GO" id="GO:0007096">
    <property type="term" value="P:regulation of exit from mitosis"/>
    <property type="evidence" value="ECO:0007669"/>
    <property type="project" value="TreeGrafter"/>
</dbReference>
<evidence type="ECO:0000313" key="8">
    <source>
        <dbReference type="Proteomes" id="UP000799640"/>
    </source>
</evidence>
<dbReference type="PANTHER" id="PTHR28293:SF1">
    <property type="entry name" value="NUCLEAR RIM PROTEIN 1"/>
    <property type="match status" value="1"/>
</dbReference>
<dbReference type="EMBL" id="ML996689">
    <property type="protein sequence ID" value="KAF2403481.1"/>
    <property type="molecule type" value="Genomic_DNA"/>
</dbReference>
<protein>
    <recommendedName>
        <fullName evidence="9">Meiotically up-regulated gene 154 protein</fullName>
    </recommendedName>
</protein>
<keyword evidence="8" id="KW-1185">Reference proteome</keyword>
<dbReference type="Proteomes" id="UP000799640">
    <property type="component" value="Unassembled WGS sequence"/>
</dbReference>
<feature type="transmembrane region" description="Helical" evidence="6">
    <location>
        <begin position="43"/>
        <end position="62"/>
    </location>
</feature>
<evidence type="ECO:0000256" key="1">
    <source>
        <dbReference type="ARBA" id="ARBA00004127"/>
    </source>
</evidence>
<reference evidence="7" key="1">
    <citation type="journal article" date="2020" name="Stud. Mycol.">
        <title>101 Dothideomycetes genomes: a test case for predicting lifestyles and emergence of pathogens.</title>
        <authorList>
            <person name="Haridas S."/>
            <person name="Albert R."/>
            <person name="Binder M."/>
            <person name="Bloem J."/>
            <person name="Labutti K."/>
            <person name="Salamov A."/>
            <person name="Andreopoulos B."/>
            <person name="Baker S."/>
            <person name="Barry K."/>
            <person name="Bills G."/>
            <person name="Bluhm B."/>
            <person name="Cannon C."/>
            <person name="Castanera R."/>
            <person name="Culley D."/>
            <person name="Daum C."/>
            <person name="Ezra D."/>
            <person name="Gonzalez J."/>
            <person name="Henrissat B."/>
            <person name="Kuo A."/>
            <person name="Liang C."/>
            <person name="Lipzen A."/>
            <person name="Lutzoni F."/>
            <person name="Magnuson J."/>
            <person name="Mondo S."/>
            <person name="Nolan M."/>
            <person name="Ohm R."/>
            <person name="Pangilinan J."/>
            <person name="Park H.-J."/>
            <person name="Ramirez L."/>
            <person name="Alfaro M."/>
            <person name="Sun H."/>
            <person name="Tritt A."/>
            <person name="Yoshinaga Y."/>
            <person name="Zwiers L.-H."/>
            <person name="Turgeon B."/>
            <person name="Goodwin S."/>
            <person name="Spatafora J."/>
            <person name="Crous P."/>
            <person name="Grigoriev I."/>
        </authorList>
    </citation>
    <scope>NUCLEOTIDE SEQUENCE</scope>
    <source>
        <strain evidence="7">CBS 262.69</strain>
    </source>
</reference>
<keyword evidence="3 6" id="KW-1133">Transmembrane helix</keyword>
<feature type="transmembrane region" description="Helical" evidence="6">
    <location>
        <begin position="82"/>
        <end position="104"/>
    </location>
</feature>
<name>A0A6G1I5L7_9PEZI</name>
<dbReference type="Pfam" id="PF10332">
    <property type="entry name" value="DUF2418"/>
    <property type="match status" value="1"/>
</dbReference>
<dbReference type="GO" id="GO:0012505">
    <property type="term" value="C:endomembrane system"/>
    <property type="evidence" value="ECO:0007669"/>
    <property type="project" value="UniProtKB-SubCell"/>
</dbReference>
<evidence type="ECO:0000256" key="4">
    <source>
        <dbReference type="ARBA" id="ARBA00023136"/>
    </source>
</evidence>
<gene>
    <name evidence="7" type="ORF">EJ06DRAFT_527105</name>
</gene>
<dbReference type="GO" id="GO:0043007">
    <property type="term" value="P:maintenance of rDNA"/>
    <property type="evidence" value="ECO:0007669"/>
    <property type="project" value="TreeGrafter"/>
</dbReference>
<keyword evidence="2 6" id="KW-0812">Transmembrane</keyword>
<feature type="transmembrane region" description="Helical" evidence="6">
    <location>
        <begin position="176"/>
        <end position="195"/>
    </location>
</feature>
<comment type="subcellular location">
    <subcellularLocation>
        <location evidence="1">Endomembrane system</location>
        <topology evidence="1">Multi-pass membrane protein</topology>
    </subcellularLocation>
</comment>
<dbReference type="InterPro" id="IPR018819">
    <property type="entry name" value="Nur1/Mug154"/>
</dbReference>
<evidence type="ECO:0000256" key="3">
    <source>
        <dbReference type="ARBA" id="ARBA00022989"/>
    </source>
</evidence>
<keyword evidence="4 6" id="KW-0472">Membrane</keyword>
<dbReference type="OrthoDB" id="3363151at2759"/>
<dbReference type="PANTHER" id="PTHR28293">
    <property type="entry name" value="NUCLEAR RIM PROTEIN 1"/>
    <property type="match status" value="1"/>
</dbReference>
<evidence type="ECO:0000256" key="5">
    <source>
        <dbReference type="SAM" id="MobiDB-lite"/>
    </source>
</evidence>
<evidence type="ECO:0000313" key="7">
    <source>
        <dbReference type="EMBL" id="KAF2403481.1"/>
    </source>
</evidence>
<evidence type="ECO:0008006" key="9">
    <source>
        <dbReference type="Google" id="ProtNLM"/>
    </source>
</evidence>
<dbReference type="AlphaFoldDB" id="A0A6G1I5L7"/>
<feature type="region of interest" description="Disordered" evidence="5">
    <location>
        <begin position="295"/>
        <end position="430"/>
    </location>
</feature>
<evidence type="ECO:0000256" key="6">
    <source>
        <dbReference type="SAM" id="Phobius"/>
    </source>
</evidence>
<organism evidence="7 8">
    <name type="scientific">Trichodelitschia bisporula</name>
    <dbReference type="NCBI Taxonomy" id="703511"/>
    <lineage>
        <taxon>Eukaryota</taxon>
        <taxon>Fungi</taxon>
        <taxon>Dikarya</taxon>
        <taxon>Ascomycota</taxon>
        <taxon>Pezizomycotina</taxon>
        <taxon>Dothideomycetes</taxon>
        <taxon>Dothideomycetes incertae sedis</taxon>
        <taxon>Phaeotrichales</taxon>
        <taxon>Phaeotrichaceae</taxon>
        <taxon>Trichodelitschia</taxon>
    </lineage>
</organism>
<accession>A0A6G1I5L7</accession>
<feature type="compositionally biased region" description="Polar residues" evidence="5">
    <location>
        <begin position="334"/>
        <end position="343"/>
    </location>
</feature>
<evidence type="ECO:0000256" key="2">
    <source>
        <dbReference type="ARBA" id="ARBA00022692"/>
    </source>
</evidence>
<sequence>MSRRLVRRAPLSERIQAYLNPFDFLLWLSEELNSDDWGESKKWMSVPIGFGLNFIFLAARANSGLSSGADDVFGESYGSSGWFSWFCAFVVHALAISSIVNAGYTFTRKRYYRFFESSVEQIPPTPSARRVRVDSSPSSPLHFISKYVSSSSAQSRAHPDAARDVIELGIWDPSHLCLRLFCLFSPGHVFIYWLFLPLSPLDPSPTLTIIKTILLTSLLSVQSYAFQSFFTQQTHDKLLLNKEVLHEYDTKFVRPTLNRPVRDVGVQTPSSRGTPVKKTSEVDIYTPHTIVNRGFTTRPNPAYASQYDPDNLMHRPTNPRPMTTPVAKPRLSDAYTSSSTTTGGEFASPNHVPLQQPKFPTPHPHAGDGGSLGVYTHAASPLRKAASSNFLRQPAEDTPRTRGTSPLKRVSTPAGFADIQNGVAGSSGTTLNQRLLKLRGEGRRQSGGI</sequence>